<feature type="compositionally biased region" description="Polar residues" evidence="1">
    <location>
        <begin position="139"/>
        <end position="173"/>
    </location>
</feature>
<evidence type="ECO:0000313" key="4">
    <source>
        <dbReference type="Proteomes" id="UP000029921"/>
    </source>
</evidence>
<evidence type="ECO:0000256" key="2">
    <source>
        <dbReference type="SAM" id="SignalP"/>
    </source>
</evidence>
<comment type="caution">
    <text evidence="3">The sequence shown here is derived from an EMBL/GenBank/DDBJ whole genome shotgun (WGS) entry which is preliminary data.</text>
</comment>
<sequence length="246" mass="27742">MKKLSLSVILILSISSTLLSASEVKQAFEAIQTNADASNATRTQPEVGLSDNAPDELVEQQLQNNQAPANSSNDVKENEANEKINEPNLPLQEKDLEADEPQAQEPQTNQVNETKTNEPQQAQTNEENKPEPEVKEESQAVQEQPKQEESQAVQEPNNQEVAPQQTTQESAEQPTAEKKAEDEISVSSKIRFLREKNQKQEDTLEKEQRQKEDDANLTSAERMDKKLQESLDNIQEILDEKQKQKE</sequence>
<feature type="compositionally biased region" description="Basic and acidic residues" evidence="1">
    <location>
        <begin position="192"/>
        <end position="214"/>
    </location>
</feature>
<feature type="compositionally biased region" description="Polar residues" evidence="1">
    <location>
        <begin position="60"/>
        <end position="73"/>
    </location>
</feature>
<accession>A0A4U8T1V3</accession>
<keyword evidence="2" id="KW-0732">Signal</keyword>
<evidence type="ECO:0000256" key="1">
    <source>
        <dbReference type="SAM" id="MobiDB-lite"/>
    </source>
</evidence>
<dbReference type="Proteomes" id="UP000029921">
    <property type="component" value="Unassembled WGS sequence"/>
</dbReference>
<feature type="chain" id="PRO_5020689487" evidence="2">
    <location>
        <begin position="22"/>
        <end position="246"/>
    </location>
</feature>
<name>A0A4U8T1V3_9HELI</name>
<dbReference type="AlphaFoldDB" id="A0A4U8T1V3"/>
<evidence type="ECO:0000313" key="3">
    <source>
        <dbReference type="EMBL" id="TLD93376.1"/>
    </source>
</evidence>
<feature type="compositionally biased region" description="Polar residues" evidence="1">
    <location>
        <begin position="34"/>
        <end position="44"/>
    </location>
</feature>
<protein>
    <submittedName>
        <fullName evidence="3">Uncharacterized protein</fullName>
    </submittedName>
</protein>
<feature type="signal peptide" evidence="2">
    <location>
        <begin position="1"/>
        <end position="21"/>
    </location>
</feature>
<reference evidence="3 4" key="1">
    <citation type="journal article" date="2014" name="Genome Announc.">
        <title>Draft genome sequences of eight enterohepatic helicobacter species isolated from both laboratory and wild rodents.</title>
        <authorList>
            <person name="Sheh A."/>
            <person name="Shen Z."/>
            <person name="Fox J.G."/>
        </authorList>
    </citation>
    <scope>NUCLEOTIDE SEQUENCE [LARGE SCALE GENOMIC DNA]</scope>
    <source>
        <strain evidence="3 4">MIT 96-1001</strain>
    </source>
</reference>
<dbReference type="EMBL" id="JRPE02000002">
    <property type="protein sequence ID" value="TLD93376.1"/>
    <property type="molecule type" value="Genomic_DNA"/>
</dbReference>
<gene>
    <name evidence="3" type="ORF">LS74_001200</name>
</gene>
<dbReference type="RefSeq" id="WP_034586453.1">
    <property type="nucleotide sequence ID" value="NZ_JRPE02000002.1"/>
</dbReference>
<feature type="region of interest" description="Disordered" evidence="1">
    <location>
        <begin position="34"/>
        <end position="246"/>
    </location>
</feature>
<feature type="compositionally biased region" description="Polar residues" evidence="1">
    <location>
        <begin position="104"/>
        <end position="124"/>
    </location>
</feature>
<feature type="compositionally biased region" description="Basic and acidic residues" evidence="1">
    <location>
        <begin position="74"/>
        <end position="85"/>
    </location>
</feature>
<organism evidence="3 4">
    <name type="scientific">Helicobacter magdeburgensis</name>
    <dbReference type="NCBI Taxonomy" id="471858"/>
    <lineage>
        <taxon>Bacteria</taxon>
        <taxon>Pseudomonadati</taxon>
        <taxon>Campylobacterota</taxon>
        <taxon>Epsilonproteobacteria</taxon>
        <taxon>Campylobacterales</taxon>
        <taxon>Helicobacteraceae</taxon>
        <taxon>Helicobacter</taxon>
    </lineage>
</organism>
<keyword evidence="4" id="KW-1185">Reference proteome</keyword>
<feature type="compositionally biased region" description="Basic and acidic residues" evidence="1">
    <location>
        <begin position="126"/>
        <end position="138"/>
    </location>
</feature>
<proteinExistence type="predicted"/>